<dbReference type="AlphaFoldDB" id="A0AAW2LQV2"/>
<name>A0AAW2LQV2_SESRA</name>
<gene>
    <name evidence="1" type="ORF">Sradi_5333800</name>
</gene>
<sequence>MDPAFLQTMTTVWQHQIYGIPMYGIVKKLKQLKPVFRLLRKRKGSMAQNVQTTAEFPTISQQLLQQYPF</sequence>
<reference evidence="1" key="1">
    <citation type="submission" date="2020-06" db="EMBL/GenBank/DDBJ databases">
        <authorList>
            <person name="Li T."/>
            <person name="Hu X."/>
            <person name="Zhang T."/>
            <person name="Song X."/>
            <person name="Zhang H."/>
            <person name="Dai N."/>
            <person name="Sheng W."/>
            <person name="Hou X."/>
            <person name="Wei L."/>
        </authorList>
    </citation>
    <scope>NUCLEOTIDE SEQUENCE</scope>
    <source>
        <strain evidence="1">G02</strain>
        <tissue evidence="1">Leaf</tissue>
    </source>
</reference>
<protein>
    <submittedName>
        <fullName evidence="1">Uncharacterized protein</fullName>
    </submittedName>
</protein>
<organism evidence="1">
    <name type="scientific">Sesamum radiatum</name>
    <name type="common">Black benniseed</name>
    <dbReference type="NCBI Taxonomy" id="300843"/>
    <lineage>
        <taxon>Eukaryota</taxon>
        <taxon>Viridiplantae</taxon>
        <taxon>Streptophyta</taxon>
        <taxon>Embryophyta</taxon>
        <taxon>Tracheophyta</taxon>
        <taxon>Spermatophyta</taxon>
        <taxon>Magnoliopsida</taxon>
        <taxon>eudicotyledons</taxon>
        <taxon>Gunneridae</taxon>
        <taxon>Pentapetalae</taxon>
        <taxon>asterids</taxon>
        <taxon>lamiids</taxon>
        <taxon>Lamiales</taxon>
        <taxon>Pedaliaceae</taxon>
        <taxon>Sesamum</taxon>
    </lineage>
</organism>
<accession>A0AAW2LQV2</accession>
<reference evidence="1" key="2">
    <citation type="journal article" date="2024" name="Plant">
        <title>Genomic evolution and insights into agronomic trait innovations of Sesamum species.</title>
        <authorList>
            <person name="Miao H."/>
            <person name="Wang L."/>
            <person name="Qu L."/>
            <person name="Liu H."/>
            <person name="Sun Y."/>
            <person name="Le M."/>
            <person name="Wang Q."/>
            <person name="Wei S."/>
            <person name="Zheng Y."/>
            <person name="Lin W."/>
            <person name="Duan Y."/>
            <person name="Cao H."/>
            <person name="Xiong S."/>
            <person name="Wang X."/>
            <person name="Wei L."/>
            <person name="Li C."/>
            <person name="Ma Q."/>
            <person name="Ju M."/>
            <person name="Zhao R."/>
            <person name="Li G."/>
            <person name="Mu C."/>
            <person name="Tian Q."/>
            <person name="Mei H."/>
            <person name="Zhang T."/>
            <person name="Gao T."/>
            <person name="Zhang H."/>
        </authorList>
    </citation>
    <scope>NUCLEOTIDE SEQUENCE</scope>
    <source>
        <strain evidence="1">G02</strain>
    </source>
</reference>
<comment type="caution">
    <text evidence="1">The sequence shown here is derived from an EMBL/GenBank/DDBJ whole genome shotgun (WGS) entry which is preliminary data.</text>
</comment>
<dbReference type="EMBL" id="JACGWJ010000024">
    <property type="protein sequence ID" value="KAL0320723.1"/>
    <property type="molecule type" value="Genomic_DNA"/>
</dbReference>
<proteinExistence type="predicted"/>
<evidence type="ECO:0000313" key="1">
    <source>
        <dbReference type="EMBL" id="KAL0320723.1"/>
    </source>
</evidence>